<gene>
    <name evidence="1" type="ORF">PSH1140_185</name>
</gene>
<dbReference type="EMBL" id="MG999954">
    <property type="protein sequence ID" value="AVR55390.1"/>
    <property type="molecule type" value="Genomic_DNA"/>
</dbReference>
<dbReference type="Proteomes" id="UP000244328">
    <property type="component" value="Segment"/>
</dbReference>
<evidence type="ECO:0000313" key="1">
    <source>
        <dbReference type="EMBL" id="AVR55390.1"/>
    </source>
</evidence>
<proteinExistence type="predicted"/>
<reference evidence="1 2" key="1">
    <citation type="submission" date="2018-02" db="EMBL/GenBank/DDBJ databases">
        <title>Isolation, characterization and genome analysis of lytic bacteriophages against Enterobacter cloacae.</title>
        <authorList>
            <person name="Ramesh N."/>
            <person name="Prasanth M."/>
            <person name="Tamhankar A.J."/>
            <person name="Lundborg C.S."/>
        </authorList>
    </citation>
    <scope>NUCLEOTIDE SEQUENCE [LARGE SCALE GENOMIC DNA]</scope>
</reference>
<name>A0A2R3ZXA9_9CAUD</name>
<keyword evidence="2" id="KW-1185">Reference proteome</keyword>
<organism evidence="1 2">
    <name type="scientific">Enterobacter phage myPSH1140</name>
    <dbReference type="NCBI Taxonomy" id="2108137"/>
    <lineage>
        <taxon>Viruses</taxon>
        <taxon>Duplodnaviria</taxon>
        <taxon>Heunggongvirae</taxon>
        <taxon>Uroviricota</taxon>
        <taxon>Caudoviricetes</taxon>
        <taxon>Pantevenvirales</taxon>
        <taxon>Straboviridae</taxon>
        <taxon>Tevenvirinae</taxon>
        <taxon>Karamvirus</taxon>
        <taxon>Karamvirus mypsh1140</taxon>
    </lineage>
</organism>
<evidence type="ECO:0000313" key="2">
    <source>
        <dbReference type="Proteomes" id="UP000244328"/>
    </source>
</evidence>
<sequence length="156" mass="17431">MCIVDKEFKLTETGIGSLKNRGSSYSEELLKLLNNGLTPFTVKKVDSGGNIIAIDVDGKLHHANVGVFNIVWCFFLATDVHKYLEEVKPTESDAKDFWMMTIPTNRSQQPFCVGPYTEEEANEKAQKQIRNAVEGVRVLVVKQVAEAKVKTVLETL</sequence>
<protein>
    <submittedName>
        <fullName evidence="1">Uncharacterized protein</fullName>
    </submittedName>
</protein>
<accession>A0A2R3ZXA9</accession>